<evidence type="ECO:0000313" key="3">
    <source>
        <dbReference type="Proteomes" id="UP001196413"/>
    </source>
</evidence>
<dbReference type="Proteomes" id="UP001196413">
    <property type="component" value="Unassembled WGS sequence"/>
</dbReference>
<evidence type="ECO:0000256" key="1">
    <source>
        <dbReference type="SAM" id="Phobius"/>
    </source>
</evidence>
<accession>A0AAD5QV91</accession>
<keyword evidence="1" id="KW-0472">Membrane</keyword>
<keyword evidence="3" id="KW-1185">Reference proteome</keyword>
<sequence>MGKSRAFGCEGMRMNDTNRTVTLLAFNGLRAAVALGQYFDLSSTSLMNKLVDFFD</sequence>
<protein>
    <submittedName>
        <fullName evidence="2">Uncharacterized protein</fullName>
    </submittedName>
</protein>
<reference evidence="2" key="1">
    <citation type="submission" date="2021-06" db="EMBL/GenBank/DDBJ databases">
        <title>Parelaphostrongylus tenuis whole genome reference sequence.</title>
        <authorList>
            <person name="Garwood T.J."/>
            <person name="Larsen P.A."/>
            <person name="Fountain-Jones N.M."/>
            <person name="Garbe J.R."/>
            <person name="Macchietto M.G."/>
            <person name="Kania S.A."/>
            <person name="Gerhold R.W."/>
            <person name="Richards J.E."/>
            <person name="Wolf T.M."/>
        </authorList>
    </citation>
    <scope>NUCLEOTIDE SEQUENCE</scope>
    <source>
        <strain evidence="2">MNPRO001-30</strain>
        <tissue evidence="2">Meninges</tissue>
    </source>
</reference>
<keyword evidence="1" id="KW-0812">Transmembrane</keyword>
<keyword evidence="1" id="KW-1133">Transmembrane helix</keyword>
<organism evidence="2 3">
    <name type="scientific">Parelaphostrongylus tenuis</name>
    <name type="common">Meningeal worm</name>
    <dbReference type="NCBI Taxonomy" id="148309"/>
    <lineage>
        <taxon>Eukaryota</taxon>
        <taxon>Metazoa</taxon>
        <taxon>Ecdysozoa</taxon>
        <taxon>Nematoda</taxon>
        <taxon>Chromadorea</taxon>
        <taxon>Rhabditida</taxon>
        <taxon>Rhabditina</taxon>
        <taxon>Rhabditomorpha</taxon>
        <taxon>Strongyloidea</taxon>
        <taxon>Metastrongylidae</taxon>
        <taxon>Parelaphostrongylus</taxon>
    </lineage>
</organism>
<gene>
    <name evidence="2" type="ORF">KIN20_022515</name>
</gene>
<dbReference type="AlphaFoldDB" id="A0AAD5QV91"/>
<dbReference type="EMBL" id="JAHQIW010004543">
    <property type="protein sequence ID" value="KAJ1362829.1"/>
    <property type="molecule type" value="Genomic_DNA"/>
</dbReference>
<proteinExistence type="predicted"/>
<comment type="caution">
    <text evidence="2">The sequence shown here is derived from an EMBL/GenBank/DDBJ whole genome shotgun (WGS) entry which is preliminary data.</text>
</comment>
<name>A0AAD5QV91_PARTN</name>
<feature type="transmembrane region" description="Helical" evidence="1">
    <location>
        <begin position="21"/>
        <end position="39"/>
    </location>
</feature>
<evidence type="ECO:0000313" key="2">
    <source>
        <dbReference type="EMBL" id="KAJ1362829.1"/>
    </source>
</evidence>